<protein>
    <submittedName>
        <fullName evidence="2">Uncharacterized protein</fullName>
    </submittedName>
</protein>
<evidence type="ECO:0000313" key="2">
    <source>
        <dbReference type="EMBL" id="GAH04553.1"/>
    </source>
</evidence>
<keyword evidence="1" id="KW-0812">Transmembrane</keyword>
<feature type="non-terminal residue" evidence="2">
    <location>
        <position position="43"/>
    </location>
</feature>
<gene>
    <name evidence="2" type="ORF">S01H4_42240</name>
</gene>
<proteinExistence type="predicted"/>
<feature type="transmembrane region" description="Helical" evidence="1">
    <location>
        <begin position="15"/>
        <end position="33"/>
    </location>
</feature>
<sequence>MLPLGFFGGLLGWDLPDWFISFVIILGFVFMGLGQNMKQGIRE</sequence>
<comment type="caution">
    <text evidence="2">The sequence shown here is derived from an EMBL/GenBank/DDBJ whole genome shotgun (WGS) entry which is preliminary data.</text>
</comment>
<evidence type="ECO:0000256" key="1">
    <source>
        <dbReference type="SAM" id="Phobius"/>
    </source>
</evidence>
<name>X1E7C7_9ZZZZ</name>
<dbReference type="AlphaFoldDB" id="X1E7C7"/>
<organism evidence="2">
    <name type="scientific">marine sediment metagenome</name>
    <dbReference type="NCBI Taxonomy" id="412755"/>
    <lineage>
        <taxon>unclassified sequences</taxon>
        <taxon>metagenomes</taxon>
        <taxon>ecological metagenomes</taxon>
    </lineage>
</organism>
<reference evidence="2" key="1">
    <citation type="journal article" date="2014" name="Front. Microbiol.">
        <title>High frequency of phylogenetically diverse reductive dehalogenase-homologous genes in deep subseafloor sedimentary metagenomes.</title>
        <authorList>
            <person name="Kawai M."/>
            <person name="Futagami T."/>
            <person name="Toyoda A."/>
            <person name="Takaki Y."/>
            <person name="Nishi S."/>
            <person name="Hori S."/>
            <person name="Arai W."/>
            <person name="Tsubouchi T."/>
            <person name="Morono Y."/>
            <person name="Uchiyama I."/>
            <person name="Ito T."/>
            <person name="Fujiyama A."/>
            <person name="Inagaki F."/>
            <person name="Takami H."/>
        </authorList>
    </citation>
    <scope>NUCLEOTIDE SEQUENCE</scope>
    <source>
        <strain evidence="2">Expedition CK06-06</strain>
    </source>
</reference>
<keyword evidence="1" id="KW-0472">Membrane</keyword>
<dbReference type="EMBL" id="BART01023180">
    <property type="protein sequence ID" value="GAH04553.1"/>
    <property type="molecule type" value="Genomic_DNA"/>
</dbReference>
<keyword evidence="1" id="KW-1133">Transmembrane helix</keyword>
<accession>X1E7C7</accession>